<feature type="transmembrane region" description="Helical" evidence="5">
    <location>
        <begin position="316"/>
        <end position="336"/>
    </location>
</feature>
<accession>A0A2Z6E076</accession>
<dbReference type="InterPro" id="IPR051533">
    <property type="entry name" value="WaaL-like"/>
</dbReference>
<dbReference type="EMBL" id="AP018558">
    <property type="protein sequence ID" value="BBD78153.1"/>
    <property type="molecule type" value="Genomic_DNA"/>
</dbReference>
<dbReference type="OrthoDB" id="7061094at2"/>
<evidence type="ECO:0000256" key="3">
    <source>
        <dbReference type="ARBA" id="ARBA00022989"/>
    </source>
</evidence>
<feature type="transmembrane region" description="Helical" evidence="5">
    <location>
        <begin position="245"/>
        <end position="261"/>
    </location>
</feature>
<comment type="subcellular location">
    <subcellularLocation>
        <location evidence="1">Membrane</location>
        <topology evidence="1">Multi-pass membrane protein</topology>
    </subcellularLocation>
</comment>
<dbReference type="GO" id="GO:0016020">
    <property type="term" value="C:membrane"/>
    <property type="evidence" value="ECO:0007669"/>
    <property type="project" value="UniProtKB-SubCell"/>
</dbReference>
<evidence type="ECO:0000256" key="2">
    <source>
        <dbReference type="ARBA" id="ARBA00022692"/>
    </source>
</evidence>
<feature type="transmembrane region" description="Helical" evidence="5">
    <location>
        <begin position="68"/>
        <end position="88"/>
    </location>
</feature>
<sequence>MRAGASDPHALLTFPAALLVGASSAWLLSIAFAQQDTATLLATLAGLLGIALFPVLFLFLSRQAIDQLAWTVAVFALALTFIDNNFAFRENWPYTVLANGFRVSLSDLLLLFLALLWWFDRTYQSATSAIPKPLAIALVAMLLWDGANALLVAKESFFAWSLYWREIKAVFFLWILARYLRPYHLHWLGLALAAAVILEAIAVLDQRTVQAIFTEELLKTEFALKSAAGSGYLLRFGGTFGHPNTLANFLAVALLYLWFFVPTLKGRPWQRAFVVFALIVGFATFTLTGSRAGWLGFGFALALGMLLWMKKNGKNVIIGALVMIFSVSTVFAALYATSATFRDRLTKEDRGSALVRIPLAETAANIIADRPLAGVGLGQYTREMHRYDRTYLQVASWYNQPVHNFALLTAAETGIPGLIVHLVVLALISWYGWQTFRGGTGFFADIGLTAMGGTLAWAIQEQANPDYIFMPYYLWVIWGAMLAARRWERQSRGETAK</sequence>
<evidence type="ECO:0000313" key="8">
    <source>
        <dbReference type="Proteomes" id="UP000262004"/>
    </source>
</evidence>
<keyword evidence="8" id="KW-1185">Reference proteome</keyword>
<keyword evidence="2 5" id="KW-0812">Transmembrane</keyword>
<evidence type="ECO:0000256" key="4">
    <source>
        <dbReference type="ARBA" id="ARBA00023136"/>
    </source>
</evidence>
<evidence type="ECO:0000256" key="5">
    <source>
        <dbReference type="SAM" id="Phobius"/>
    </source>
</evidence>
<dbReference type="RefSeq" id="WP_119335809.1">
    <property type="nucleotide sequence ID" value="NZ_AP018558.1"/>
</dbReference>
<feature type="transmembrane region" description="Helical" evidence="5">
    <location>
        <begin position="131"/>
        <end position="151"/>
    </location>
</feature>
<keyword evidence="3 5" id="KW-1133">Transmembrane helix</keyword>
<feature type="transmembrane region" description="Helical" evidence="5">
    <location>
        <begin position="405"/>
        <end position="430"/>
    </location>
</feature>
<feature type="transmembrane region" description="Helical" evidence="5">
    <location>
        <begin position="466"/>
        <end position="484"/>
    </location>
</feature>
<organism evidence="7 8">
    <name type="scientific">Hydrogenophilus thermoluteolus</name>
    <name type="common">Pseudomonas hydrogenothermophila</name>
    <dbReference type="NCBI Taxonomy" id="297"/>
    <lineage>
        <taxon>Bacteria</taxon>
        <taxon>Pseudomonadati</taxon>
        <taxon>Pseudomonadota</taxon>
        <taxon>Hydrogenophilia</taxon>
        <taxon>Hydrogenophilales</taxon>
        <taxon>Hydrogenophilaceae</taxon>
        <taxon>Hydrogenophilus</taxon>
    </lineage>
</organism>
<dbReference type="Proteomes" id="UP000262004">
    <property type="component" value="Chromosome"/>
</dbReference>
<feature type="transmembrane region" description="Helical" evidence="5">
    <location>
        <begin position="268"/>
        <end position="286"/>
    </location>
</feature>
<feature type="transmembrane region" description="Helical" evidence="5">
    <location>
        <begin position="43"/>
        <end position="61"/>
    </location>
</feature>
<feature type="transmembrane region" description="Helical" evidence="5">
    <location>
        <begin position="184"/>
        <end position="204"/>
    </location>
</feature>
<evidence type="ECO:0000256" key="1">
    <source>
        <dbReference type="ARBA" id="ARBA00004141"/>
    </source>
</evidence>
<feature type="transmembrane region" description="Helical" evidence="5">
    <location>
        <begin position="100"/>
        <end position="119"/>
    </location>
</feature>
<proteinExistence type="predicted"/>
<dbReference type="Pfam" id="PF04932">
    <property type="entry name" value="Wzy_C"/>
    <property type="match status" value="1"/>
</dbReference>
<name>A0A2Z6E076_HYDTE</name>
<protein>
    <recommendedName>
        <fullName evidence="6">O-antigen ligase-related domain-containing protein</fullName>
    </recommendedName>
</protein>
<evidence type="ECO:0000313" key="7">
    <source>
        <dbReference type="EMBL" id="BBD78153.1"/>
    </source>
</evidence>
<dbReference type="PANTHER" id="PTHR37422:SF13">
    <property type="entry name" value="LIPOPOLYSACCHARIDE BIOSYNTHESIS PROTEIN PA4999-RELATED"/>
    <property type="match status" value="1"/>
</dbReference>
<evidence type="ECO:0000259" key="6">
    <source>
        <dbReference type="Pfam" id="PF04932"/>
    </source>
</evidence>
<dbReference type="KEGG" id="htl:HPTL_1897"/>
<dbReference type="InterPro" id="IPR007016">
    <property type="entry name" value="O-antigen_ligase-rel_domated"/>
</dbReference>
<feature type="domain" description="O-antigen ligase-related" evidence="6">
    <location>
        <begin position="276"/>
        <end position="421"/>
    </location>
</feature>
<dbReference type="AlphaFoldDB" id="A0A2Z6E076"/>
<dbReference type="PANTHER" id="PTHR37422">
    <property type="entry name" value="TEICHURONIC ACID BIOSYNTHESIS PROTEIN TUAE"/>
    <property type="match status" value="1"/>
</dbReference>
<keyword evidence="4 5" id="KW-0472">Membrane</keyword>
<reference evidence="7 8" key="1">
    <citation type="submission" date="2018-04" db="EMBL/GenBank/DDBJ databases">
        <title>Complete genome sequence of Hydrogenophilus thermoluteolus TH-1.</title>
        <authorList>
            <person name="Arai H."/>
        </authorList>
    </citation>
    <scope>NUCLEOTIDE SEQUENCE [LARGE SCALE GENOMIC DNA]</scope>
    <source>
        <strain evidence="7 8">TH-1</strain>
    </source>
</reference>
<gene>
    <name evidence="7" type="ORF">HPTL_1897</name>
</gene>